<keyword evidence="2" id="KW-0203">Cytokinin biosynthesis</keyword>
<dbReference type="InterPro" id="IPR005269">
    <property type="entry name" value="LOG"/>
</dbReference>
<dbReference type="InterPro" id="IPR031100">
    <property type="entry name" value="LOG_fam"/>
</dbReference>
<dbReference type="Gene3D" id="3.40.50.450">
    <property type="match status" value="1"/>
</dbReference>
<dbReference type="GO" id="GO:0005829">
    <property type="term" value="C:cytosol"/>
    <property type="evidence" value="ECO:0007669"/>
    <property type="project" value="TreeGrafter"/>
</dbReference>
<dbReference type="Pfam" id="PF03641">
    <property type="entry name" value="Lysine_decarbox"/>
    <property type="match status" value="1"/>
</dbReference>
<gene>
    <name evidence="3" type="ORF">HLI_12210</name>
</gene>
<keyword evidence="2" id="KW-0378">Hydrolase</keyword>
<evidence type="ECO:0000256" key="2">
    <source>
        <dbReference type="RuleBase" id="RU363015"/>
    </source>
</evidence>
<evidence type="ECO:0000256" key="1">
    <source>
        <dbReference type="ARBA" id="ARBA00006763"/>
    </source>
</evidence>
<name>A0A410MDU9_9BACI</name>
<dbReference type="GO" id="GO:0009691">
    <property type="term" value="P:cytokinin biosynthetic process"/>
    <property type="evidence" value="ECO:0007669"/>
    <property type="project" value="UniProtKB-UniRule"/>
</dbReference>
<dbReference type="AlphaFoldDB" id="A0A410MDU9"/>
<comment type="similarity">
    <text evidence="1 2">Belongs to the LOG family.</text>
</comment>
<dbReference type="EMBL" id="CP026118">
    <property type="protein sequence ID" value="QAS52904.1"/>
    <property type="molecule type" value="Genomic_DNA"/>
</dbReference>
<dbReference type="EC" id="3.2.2.n1" evidence="2"/>
<dbReference type="NCBIfam" id="TIGR00730">
    <property type="entry name" value="Rossman fold protein, TIGR00730 family"/>
    <property type="match status" value="1"/>
</dbReference>
<organism evidence="3 4">
    <name type="scientific">Halobacillus litoralis</name>
    <dbReference type="NCBI Taxonomy" id="45668"/>
    <lineage>
        <taxon>Bacteria</taxon>
        <taxon>Bacillati</taxon>
        <taxon>Bacillota</taxon>
        <taxon>Bacilli</taxon>
        <taxon>Bacillales</taxon>
        <taxon>Bacillaceae</taxon>
        <taxon>Halobacillus</taxon>
    </lineage>
</organism>
<accession>A0A410MDU9</accession>
<dbReference type="PANTHER" id="PTHR31223">
    <property type="entry name" value="LOG FAMILY PROTEIN YJL055W"/>
    <property type="match status" value="1"/>
</dbReference>
<evidence type="ECO:0000313" key="3">
    <source>
        <dbReference type="EMBL" id="QAS52904.1"/>
    </source>
</evidence>
<evidence type="ECO:0000313" key="4">
    <source>
        <dbReference type="Proteomes" id="UP000287756"/>
    </source>
</evidence>
<protein>
    <recommendedName>
        <fullName evidence="2">Cytokinin riboside 5'-monophosphate phosphoribohydrolase</fullName>
        <ecNumber evidence="2">3.2.2.n1</ecNumber>
    </recommendedName>
</protein>
<sequence length="180" mass="19855">MKRICVFAGSSQGNDPAYLEKTQMLGKLFAEKGIELVYGGAKSGLMGVLADEVLKGGGNVTGIMPTRLFEKEIIHPDITKMVEVETLHERKSKMSELADGYIALPGGFGTFEELFETISWAQIGIHTKPVALYNIKGYYTPLVNLIDHAIQAGFVPKDNRDLIINSDHPEKLLELMHHKG</sequence>
<dbReference type="GO" id="GO:0016799">
    <property type="term" value="F:hydrolase activity, hydrolyzing N-glycosyl compounds"/>
    <property type="evidence" value="ECO:0007669"/>
    <property type="project" value="TreeGrafter"/>
</dbReference>
<dbReference type="RefSeq" id="WP_128525183.1">
    <property type="nucleotide sequence ID" value="NZ_CANLVY010000001.1"/>
</dbReference>
<dbReference type="SUPFAM" id="SSF102405">
    <property type="entry name" value="MCP/YpsA-like"/>
    <property type="match status" value="1"/>
</dbReference>
<dbReference type="Proteomes" id="UP000287756">
    <property type="component" value="Chromosome"/>
</dbReference>
<dbReference type="KEGG" id="hli:HLI_12210"/>
<dbReference type="PANTHER" id="PTHR31223:SF70">
    <property type="entry name" value="LOG FAMILY PROTEIN YJL055W"/>
    <property type="match status" value="1"/>
</dbReference>
<dbReference type="OrthoDB" id="9801098at2"/>
<proteinExistence type="inferred from homology"/>
<reference evidence="3 4" key="1">
    <citation type="submission" date="2018-01" db="EMBL/GenBank/DDBJ databases">
        <title>The whole genome sequencing and assembly of Halobacillus litoralis ERB031 strain.</title>
        <authorList>
            <person name="Lee S.-J."/>
            <person name="Park M.-K."/>
            <person name="Kim J.-Y."/>
            <person name="Lee Y.-J."/>
            <person name="Yi H."/>
            <person name="Bahn Y.-S."/>
            <person name="Kim J.F."/>
            <person name="Lee D.-W."/>
        </authorList>
    </citation>
    <scope>NUCLEOTIDE SEQUENCE [LARGE SCALE GENOMIC DNA]</scope>
    <source>
        <strain evidence="3 4">ERB 031</strain>
    </source>
</reference>